<accession>A0ACB9HEK0</accession>
<name>A0ACB9HEK0_9ASTR</name>
<protein>
    <submittedName>
        <fullName evidence="1">Uncharacterized protein</fullName>
    </submittedName>
</protein>
<proteinExistence type="predicted"/>
<comment type="caution">
    <text evidence="1">The sequence shown here is derived from an EMBL/GenBank/DDBJ whole genome shotgun (WGS) entry which is preliminary data.</text>
</comment>
<dbReference type="EMBL" id="CM042029">
    <property type="protein sequence ID" value="KAI3793926.1"/>
    <property type="molecule type" value="Genomic_DNA"/>
</dbReference>
<keyword evidence="2" id="KW-1185">Reference proteome</keyword>
<organism evidence="1 2">
    <name type="scientific">Smallanthus sonchifolius</name>
    <dbReference type="NCBI Taxonomy" id="185202"/>
    <lineage>
        <taxon>Eukaryota</taxon>
        <taxon>Viridiplantae</taxon>
        <taxon>Streptophyta</taxon>
        <taxon>Embryophyta</taxon>
        <taxon>Tracheophyta</taxon>
        <taxon>Spermatophyta</taxon>
        <taxon>Magnoliopsida</taxon>
        <taxon>eudicotyledons</taxon>
        <taxon>Gunneridae</taxon>
        <taxon>Pentapetalae</taxon>
        <taxon>asterids</taxon>
        <taxon>campanulids</taxon>
        <taxon>Asterales</taxon>
        <taxon>Asteraceae</taxon>
        <taxon>Asteroideae</taxon>
        <taxon>Heliantheae alliance</taxon>
        <taxon>Millerieae</taxon>
        <taxon>Smallanthus</taxon>
    </lineage>
</organism>
<evidence type="ECO:0000313" key="2">
    <source>
        <dbReference type="Proteomes" id="UP001056120"/>
    </source>
</evidence>
<reference evidence="2" key="1">
    <citation type="journal article" date="2022" name="Mol. Ecol. Resour.">
        <title>The genomes of chicory, endive, great burdock and yacon provide insights into Asteraceae palaeo-polyploidization history and plant inulin production.</title>
        <authorList>
            <person name="Fan W."/>
            <person name="Wang S."/>
            <person name="Wang H."/>
            <person name="Wang A."/>
            <person name="Jiang F."/>
            <person name="Liu H."/>
            <person name="Zhao H."/>
            <person name="Xu D."/>
            <person name="Zhang Y."/>
        </authorList>
    </citation>
    <scope>NUCLEOTIDE SEQUENCE [LARGE SCALE GENOMIC DNA]</scope>
    <source>
        <strain evidence="2">cv. Yunnan</strain>
    </source>
</reference>
<reference evidence="1 2" key="2">
    <citation type="journal article" date="2022" name="Mol. Ecol. Resour.">
        <title>The genomes of chicory, endive, great burdock and yacon provide insights into Asteraceae paleo-polyploidization history and plant inulin production.</title>
        <authorList>
            <person name="Fan W."/>
            <person name="Wang S."/>
            <person name="Wang H."/>
            <person name="Wang A."/>
            <person name="Jiang F."/>
            <person name="Liu H."/>
            <person name="Zhao H."/>
            <person name="Xu D."/>
            <person name="Zhang Y."/>
        </authorList>
    </citation>
    <scope>NUCLEOTIDE SEQUENCE [LARGE SCALE GENOMIC DNA]</scope>
    <source>
        <strain evidence="2">cv. Yunnan</strain>
        <tissue evidence="1">Leaves</tissue>
    </source>
</reference>
<dbReference type="Proteomes" id="UP001056120">
    <property type="component" value="Linkage Group LG12"/>
</dbReference>
<gene>
    <name evidence="1" type="ORF">L1987_36549</name>
</gene>
<evidence type="ECO:0000313" key="1">
    <source>
        <dbReference type="EMBL" id="KAI3793926.1"/>
    </source>
</evidence>
<sequence>MTPKLRYFECRGFNFPRLTTRQGGLPVLDTLVVDYTGYCSQKKDKKTVDDLLMLFSSFYNAKSLTVFSSVFHLLSFFPDELVNRGSPFGDLKCLKMDFSLFLTQSPLSDEFWKFLPVVKAYLLQKSPDAKCIMIYHNGSISRRIE</sequence>